<dbReference type="EMBL" id="MF498775">
    <property type="protein sequence ID" value="ATI18122.1"/>
    <property type="molecule type" value="Genomic_DNA"/>
</dbReference>
<proteinExistence type="predicted"/>
<dbReference type="Proteomes" id="UP000259270">
    <property type="component" value="Segment"/>
</dbReference>
<name>A0A291LFC5_9CAUD</name>
<dbReference type="GeneID" id="55604842"/>
<organism evidence="1 2">
    <name type="scientific">Aeromonas phage AS-sw</name>
    <dbReference type="NCBI Taxonomy" id="2026113"/>
    <lineage>
        <taxon>Viruses</taxon>
        <taxon>Duplodnaviria</taxon>
        <taxon>Heunggongvirae</taxon>
        <taxon>Uroviricota</taxon>
        <taxon>Caudoviricetes</taxon>
        <taxon>Pantevenvirales</taxon>
        <taxon>Straboviridae</taxon>
        <taxon>Emmerichvirinae</taxon>
        <taxon>Ceceduovirus</taxon>
        <taxon>Ceceduovirus assw</taxon>
    </lineage>
</organism>
<evidence type="ECO:0000313" key="1">
    <source>
        <dbReference type="EMBL" id="ATI18122.1"/>
    </source>
</evidence>
<keyword evidence="2" id="KW-1185">Reference proteome</keyword>
<dbReference type="RefSeq" id="YP_009834774.1">
    <property type="nucleotide sequence ID" value="NC_048674.1"/>
</dbReference>
<sequence length="123" mass="14350">MSDIMRIRFPSEDHRSRFIAHSVHANTHIAKHMGMDWNRVSFNGRRWSLVDENNKDVVIGGIDVATTILPLEYQFFEWDILPVENKPSIKSLWDIAQQKKAEYDDAMVEYNKAVMEKLDESAI</sequence>
<protein>
    <submittedName>
        <fullName evidence="1">Uncharacterized protein</fullName>
    </submittedName>
</protein>
<accession>A0A291LFC5</accession>
<evidence type="ECO:0000313" key="2">
    <source>
        <dbReference type="Proteomes" id="UP000259270"/>
    </source>
</evidence>
<dbReference type="KEGG" id="vg:55604842"/>
<reference evidence="1 2" key="1">
    <citation type="submission" date="2017-07" db="EMBL/GenBank/DDBJ databases">
        <title>In vitro design and evaluation of phage cocktails against multidrug-resistant Aeromonas salmonicida.</title>
        <authorList>
            <person name="Chen L."/>
            <person name="Yuan S."/>
            <person name="Ma Y."/>
        </authorList>
    </citation>
    <scope>NUCLEOTIDE SEQUENCE [LARGE SCALE GENOMIC DNA]</scope>
</reference>